<dbReference type="PANTHER" id="PTHR37984:SF5">
    <property type="entry name" value="PROTEIN NYNRIN-LIKE"/>
    <property type="match status" value="1"/>
</dbReference>
<dbReference type="Gene3D" id="3.30.420.10">
    <property type="entry name" value="Ribonuclease H-like superfamily/Ribonuclease H"/>
    <property type="match status" value="2"/>
</dbReference>
<evidence type="ECO:0000256" key="7">
    <source>
        <dbReference type="ARBA" id="ARBA00022918"/>
    </source>
</evidence>
<accession>A0A7R8UIY7</accession>
<dbReference type="AlphaFoldDB" id="A0A7R8UIY7"/>
<evidence type="ECO:0000313" key="11">
    <source>
        <dbReference type="EMBL" id="CAD7081737.1"/>
    </source>
</evidence>
<organism evidence="11 12">
    <name type="scientific">Hermetia illucens</name>
    <name type="common">Black soldier fly</name>
    <dbReference type="NCBI Taxonomy" id="343691"/>
    <lineage>
        <taxon>Eukaryota</taxon>
        <taxon>Metazoa</taxon>
        <taxon>Ecdysozoa</taxon>
        <taxon>Arthropoda</taxon>
        <taxon>Hexapoda</taxon>
        <taxon>Insecta</taxon>
        <taxon>Pterygota</taxon>
        <taxon>Neoptera</taxon>
        <taxon>Endopterygota</taxon>
        <taxon>Diptera</taxon>
        <taxon>Brachycera</taxon>
        <taxon>Stratiomyomorpha</taxon>
        <taxon>Stratiomyidae</taxon>
        <taxon>Hermetiinae</taxon>
        <taxon>Hermetia</taxon>
    </lineage>
</organism>
<dbReference type="GO" id="GO:0042575">
    <property type="term" value="C:DNA polymerase complex"/>
    <property type="evidence" value="ECO:0007669"/>
    <property type="project" value="UniProtKB-ARBA"/>
</dbReference>
<dbReference type="Pfam" id="PF17921">
    <property type="entry name" value="Integrase_H2C2"/>
    <property type="match status" value="1"/>
</dbReference>
<keyword evidence="8" id="KW-0175">Coiled coil</keyword>
<dbReference type="GO" id="GO:0015074">
    <property type="term" value="P:DNA integration"/>
    <property type="evidence" value="ECO:0007669"/>
    <property type="project" value="InterPro"/>
</dbReference>
<protein>
    <recommendedName>
        <fullName evidence="1">RNA-directed DNA polymerase</fullName>
        <ecNumber evidence="1">2.7.7.49</ecNumber>
    </recommendedName>
</protein>
<dbReference type="PROSITE" id="PS50994">
    <property type="entry name" value="INTEGRASE"/>
    <property type="match status" value="1"/>
</dbReference>
<dbReference type="GO" id="GO:0003676">
    <property type="term" value="F:nucleic acid binding"/>
    <property type="evidence" value="ECO:0007669"/>
    <property type="project" value="InterPro"/>
</dbReference>
<reference evidence="11 12" key="1">
    <citation type="submission" date="2020-11" db="EMBL/GenBank/DDBJ databases">
        <authorList>
            <person name="Wallbank WR R."/>
            <person name="Pardo Diaz C."/>
            <person name="Kozak K."/>
            <person name="Martin S."/>
            <person name="Jiggins C."/>
            <person name="Moest M."/>
            <person name="Warren A I."/>
            <person name="Generalovic N T."/>
            <person name="Byers J.R.P. K."/>
            <person name="Montejo-Kovacevich G."/>
            <person name="Yen C E."/>
        </authorList>
    </citation>
    <scope>NUCLEOTIDE SEQUENCE [LARGE SCALE GENOMIC DNA]</scope>
</reference>
<dbReference type="InterPro" id="IPR041588">
    <property type="entry name" value="Integrase_H2C2"/>
</dbReference>
<proteinExistence type="predicted"/>
<evidence type="ECO:0000259" key="10">
    <source>
        <dbReference type="PROSITE" id="PS50994"/>
    </source>
</evidence>
<dbReference type="InterPro" id="IPR050951">
    <property type="entry name" value="Retrovirus_Pol_polyprotein"/>
</dbReference>
<feature type="domain" description="Integrase catalytic" evidence="10">
    <location>
        <begin position="203"/>
        <end position="383"/>
    </location>
</feature>
<dbReference type="InterPro" id="IPR012337">
    <property type="entry name" value="RNaseH-like_sf"/>
</dbReference>
<dbReference type="Gene3D" id="1.10.340.70">
    <property type="match status" value="1"/>
</dbReference>
<keyword evidence="6" id="KW-0378">Hydrolase</keyword>
<dbReference type="InterPro" id="IPR001584">
    <property type="entry name" value="Integrase_cat-core"/>
</dbReference>
<sequence>MDPKKIQAVVTLEPPRTQKEVKSFLAEKNYCTYEKECLAVVWAVKQCRPCLYGMPFVIKTDHRPLQWLNNLKEPSSRQGGWRTILEECDYEIKYLPGKENYIADELSRNRNIMITNVVDDRGESNKGDTESHDHNQPENHELSFEEIDSNPRTIGGNKVSKGKLDKIPDHKIIVVDKTDRLQLIQKHHDEYIGGHRAINAVERAIKGNYYWSSMHKDISEYIKNCEHWQKFKIIRQNKNLPMVISELKSQPFERISIDIAGPYRYSGANSSAIYSLTIQDNLSKYIRFAPLQDTTGETVMETMLKYWISYFGAPVEILSYHPQTNGAVERSHARLAKYLGTTMDELKEDMDWETRLSLACLCYNQTIHSTICYIPHELLFGTKPNVFKVPHTRDIAEDRIDVITNYLRNLRKNASKNDLNKKNKSKERYDKKTTSKTINYELVLDTVEKNELNVKIGMEKNVLLIKEINKQSKMIYMEQDTIKSRINEIINEIEEANNHANEHEKLIRLELYYEELFSKINHKIEVTDMKIETFRDSLLFLQTGILHPFVLEPE</sequence>
<dbReference type="SUPFAM" id="SSF53098">
    <property type="entry name" value="Ribonuclease H-like"/>
    <property type="match status" value="1"/>
</dbReference>
<keyword evidence="7" id="KW-0695">RNA-directed DNA polymerase</keyword>
<evidence type="ECO:0000256" key="3">
    <source>
        <dbReference type="ARBA" id="ARBA00022695"/>
    </source>
</evidence>
<dbReference type="PANTHER" id="PTHR37984">
    <property type="entry name" value="PROTEIN CBG26694"/>
    <property type="match status" value="1"/>
</dbReference>
<evidence type="ECO:0000313" key="12">
    <source>
        <dbReference type="Proteomes" id="UP000594454"/>
    </source>
</evidence>
<evidence type="ECO:0000256" key="1">
    <source>
        <dbReference type="ARBA" id="ARBA00012493"/>
    </source>
</evidence>
<evidence type="ECO:0000256" key="2">
    <source>
        <dbReference type="ARBA" id="ARBA00022679"/>
    </source>
</evidence>
<evidence type="ECO:0000256" key="8">
    <source>
        <dbReference type="SAM" id="Coils"/>
    </source>
</evidence>
<keyword evidence="2" id="KW-0808">Transferase</keyword>
<dbReference type="InterPro" id="IPR036397">
    <property type="entry name" value="RNaseH_sf"/>
</dbReference>
<feature type="region of interest" description="Disordered" evidence="9">
    <location>
        <begin position="120"/>
        <end position="162"/>
    </location>
</feature>
<dbReference type="Proteomes" id="UP000594454">
    <property type="component" value="Chromosome 2"/>
</dbReference>
<dbReference type="OrthoDB" id="8055427at2759"/>
<dbReference type="CDD" id="cd09274">
    <property type="entry name" value="RNase_HI_RT_Ty3"/>
    <property type="match status" value="1"/>
</dbReference>
<keyword evidence="12" id="KW-1185">Reference proteome</keyword>
<evidence type="ECO:0000256" key="4">
    <source>
        <dbReference type="ARBA" id="ARBA00022722"/>
    </source>
</evidence>
<feature type="coiled-coil region" evidence="8">
    <location>
        <begin position="479"/>
        <end position="506"/>
    </location>
</feature>
<keyword evidence="5" id="KW-0255">Endonuclease</keyword>
<dbReference type="GO" id="GO:0003964">
    <property type="term" value="F:RNA-directed DNA polymerase activity"/>
    <property type="evidence" value="ECO:0007669"/>
    <property type="project" value="UniProtKB-KW"/>
</dbReference>
<evidence type="ECO:0000256" key="6">
    <source>
        <dbReference type="ARBA" id="ARBA00022801"/>
    </source>
</evidence>
<dbReference type="GO" id="GO:0016787">
    <property type="term" value="F:hydrolase activity"/>
    <property type="evidence" value="ECO:0007669"/>
    <property type="project" value="UniProtKB-KW"/>
</dbReference>
<dbReference type="Pfam" id="PF17917">
    <property type="entry name" value="RT_RNaseH"/>
    <property type="match status" value="1"/>
</dbReference>
<evidence type="ECO:0000256" key="9">
    <source>
        <dbReference type="SAM" id="MobiDB-lite"/>
    </source>
</evidence>
<keyword evidence="3" id="KW-0548">Nucleotidyltransferase</keyword>
<keyword evidence="4" id="KW-0540">Nuclease</keyword>
<dbReference type="EC" id="2.7.7.49" evidence="1"/>
<gene>
    <name evidence="11" type="ORF">HERILL_LOCUS4829</name>
</gene>
<dbReference type="InterPro" id="IPR043502">
    <property type="entry name" value="DNA/RNA_pol_sf"/>
</dbReference>
<dbReference type="InterPro" id="IPR041373">
    <property type="entry name" value="RT_RNaseH"/>
</dbReference>
<feature type="compositionally biased region" description="Basic and acidic residues" evidence="9">
    <location>
        <begin position="120"/>
        <end position="143"/>
    </location>
</feature>
<dbReference type="EMBL" id="LR899010">
    <property type="protein sequence ID" value="CAD7081737.1"/>
    <property type="molecule type" value="Genomic_DNA"/>
</dbReference>
<name>A0A7R8UIY7_HERIL</name>
<dbReference type="SUPFAM" id="SSF56672">
    <property type="entry name" value="DNA/RNA polymerases"/>
    <property type="match status" value="1"/>
</dbReference>
<evidence type="ECO:0000256" key="5">
    <source>
        <dbReference type="ARBA" id="ARBA00022759"/>
    </source>
</evidence>
<dbReference type="GO" id="GO:0004519">
    <property type="term" value="F:endonuclease activity"/>
    <property type="evidence" value="ECO:0007669"/>
    <property type="project" value="UniProtKB-KW"/>
</dbReference>
<dbReference type="InParanoid" id="A0A7R8UIY7"/>